<keyword evidence="1" id="KW-0812">Transmembrane</keyword>
<comment type="caution">
    <text evidence="2">The sequence shown here is derived from an EMBL/GenBank/DDBJ whole genome shotgun (WGS) entry which is preliminary data.</text>
</comment>
<protein>
    <submittedName>
        <fullName evidence="2">Uncharacterized protein</fullName>
    </submittedName>
</protein>
<keyword evidence="3" id="KW-1185">Reference proteome</keyword>
<sequence length="69" mass="8374">MYFLFIAFIFYTVACYFAFGITYFLVGNFKTLEKLIDIFRFPNPKKLDEKFLNLIYLYFLVSLEFHIDS</sequence>
<proteinExistence type="predicted"/>
<evidence type="ECO:0000313" key="2">
    <source>
        <dbReference type="EMBL" id="MDQ0208307.1"/>
    </source>
</evidence>
<evidence type="ECO:0000313" key="3">
    <source>
        <dbReference type="Proteomes" id="UP001225034"/>
    </source>
</evidence>
<name>A0ABT9YKC4_9BACI</name>
<gene>
    <name evidence="2" type="ORF">J2S05_003118</name>
</gene>
<dbReference type="EMBL" id="JAUSUA010000005">
    <property type="protein sequence ID" value="MDQ0208307.1"/>
    <property type="molecule type" value="Genomic_DNA"/>
</dbReference>
<feature type="transmembrane region" description="Helical" evidence="1">
    <location>
        <begin position="6"/>
        <end position="29"/>
    </location>
</feature>
<keyword evidence="1" id="KW-1133">Transmembrane helix</keyword>
<keyword evidence="1" id="KW-0472">Membrane</keyword>
<organism evidence="2 3">
    <name type="scientific">Alkalicoccobacillus murimartini</name>
    <dbReference type="NCBI Taxonomy" id="171685"/>
    <lineage>
        <taxon>Bacteria</taxon>
        <taxon>Bacillati</taxon>
        <taxon>Bacillota</taxon>
        <taxon>Bacilli</taxon>
        <taxon>Bacillales</taxon>
        <taxon>Bacillaceae</taxon>
        <taxon>Alkalicoccobacillus</taxon>
    </lineage>
</organism>
<dbReference type="Proteomes" id="UP001225034">
    <property type="component" value="Unassembled WGS sequence"/>
</dbReference>
<evidence type="ECO:0000256" key="1">
    <source>
        <dbReference type="SAM" id="Phobius"/>
    </source>
</evidence>
<reference evidence="2 3" key="1">
    <citation type="submission" date="2023-07" db="EMBL/GenBank/DDBJ databases">
        <title>Genomic Encyclopedia of Type Strains, Phase IV (KMG-IV): sequencing the most valuable type-strain genomes for metagenomic binning, comparative biology and taxonomic classification.</title>
        <authorList>
            <person name="Goeker M."/>
        </authorList>
    </citation>
    <scope>NUCLEOTIDE SEQUENCE [LARGE SCALE GENOMIC DNA]</scope>
    <source>
        <strain evidence="2 3">DSM 19154</strain>
    </source>
</reference>
<accession>A0ABT9YKC4</accession>